<feature type="region of interest" description="Disordered" evidence="1">
    <location>
        <begin position="368"/>
        <end position="420"/>
    </location>
</feature>
<proteinExistence type="predicted"/>
<feature type="compositionally biased region" description="Acidic residues" evidence="1">
    <location>
        <begin position="376"/>
        <end position="404"/>
    </location>
</feature>
<dbReference type="eggNOG" id="ENOG502SGCW">
    <property type="taxonomic scope" value="Eukaryota"/>
</dbReference>
<feature type="compositionally biased region" description="Acidic residues" evidence="1">
    <location>
        <begin position="258"/>
        <end position="268"/>
    </location>
</feature>
<protein>
    <recommendedName>
        <fullName evidence="2">Cyclin-D1-binding protein 1-like N-terminal domain-containing protein</fullName>
    </recommendedName>
</protein>
<organism evidence="4">
    <name type="scientific">Volvox carteri f. nagariensis</name>
    <dbReference type="NCBI Taxonomy" id="3068"/>
    <lineage>
        <taxon>Eukaryota</taxon>
        <taxon>Viridiplantae</taxon>
        <taxon>Chlorophyta</taxon>
        <taxon>core chlorophytes</taxon>
        <taxon>Chlorophyceae</taxon>
        <taxon>CS clade</taxon>
        <taxon>Chlamydomonadales</taxon>
        <taxon>Volvocaceae</taxon>
        <taxon>Volvox</taxon>
    </lineage>
</organism>
<dbReference type="Gene3D" id="1.20.1420.10">
    <property type="entry name" value="Talin, central domain"/>
    <property type="match status" value="1"/>
</dbReference>
<name>D8UKJ9_VOLCA</name>
<keyword evidence="4" id="KW-1185">Reference proteome</keyword>
<dbReference type="RefSeq" id="XP_002959182.1">
    <property type="nucleotide sequence ID" value="XM_002959136.1"/>
</dbReference>
<gene>
    <name evidence="3" type="ORF">VOLCADRAFT_100587</name>
</gene>
<dbReference type="GeneID" id="9626087"/>
<dbReference type="InterPro" id="IPR026907">
    <property type="entry name" value="GCIP-like"/>
</dbReference>
<dbReference type="STRING" id="3068.D8UKJ9"/>
<dbReference type="Pfam" id="PF13324">
    <property type="entry name" value="GCIP_N"/>
    <property type="match status" value="1"/>
</dbReference>
<sequence length="436" mass="46130">MVNIMQPPAPSRTVDARHDSLEAALDVFKGPDSTAIPIGGRQQLRDLAEKHKQAAAKAVMLVSSAPASTTAAGAPATSQPPASTTSPPPPSTTPAELQGVTSSLEQTATALISYCHGFTAGSGPSLKRSLRQLCEGVVGPTRELVEKLAGGDGDADGLKRIFGLVWGACDELTRAPLDNKSCLFRQLADVMQGVKGAAKELDELCEASRQELEGSGAVGDSNDNCRSCNGSGGVTKKGEEGEEEEEGEEDNGDVRHDDDDDEEEDSDDFRDMGTLSASELSTAEAAAGLLHAAGGVVRLISRPLLEGPPLSSGSPLEQWESLIWHAAKLRSSCEALVACLYPPHDDLEELRGESEAVSNTLELMLGELPSQYFGGGEEEEGEEEEEEGEEEEEEEGGQEEEEGGQEASRGPGAGQTSPRMDGFWALHTYNLQLLYH</sequence>
<evidence type="ECO:0000256" key="1">
    <source>
        <dbReference type="SAM" id="MobiDB-lite"/>
    </source>
</evidence>
<feature type="compositionally biased region" description="Low complexity" evidence="1">
    <location>
        <begin position="70"/>
        <end position="85"/>
    </location>
</feature>
<dbReference type="KEGG" id="vcn:VOLCADRAFT_100587"/>
<dbReference type="InterPro" id="IPR049317">
    <property type="entry name" value="GCIP-like_N"/>
</dbReference>
<dbReference type="Proteomes" id="UP000001058">
    <property type="component" value="Unassembled WGS sequence"/>
</dbReference>
<feature type="compositionally biased region" description="Acidic residues" evidence="1">
    <location>
        <begin position="240"/>
        <end position="251"/>
    </location>
</feature>
<dbReference type="PANTHER" id="PTHR15492:SF1">
    <property type="entry name" value="CYCLIN-D1-BINDING PROTEIN 1"/>
    <property type="match status" value="1"/>
</dbReference>
<dbReference type="GO" id="GO:0005634">
    <property type="term" value="C:nucleus"/>
    <property type="evidence" value="ECO:0007669"/>
    <property type="project" value="TreeGrafter"/>
</dbReference>
<accession>D8UKJ9</accession>
<feature type="region of interest" description="Disordered" evidence="1">
    <location>
        <begin position="214"/>
        <end position="270"/>
    </location>
</feature>
<evidence type="ECO:0000259" key="2">
    <source>
        <dbReference type="Pfam" id="PF13324"/>
    </source>
</evidence>
<dbReference type="EMBL" id="GL378449">
    <property type="protein sequence ID" value="EFJ39744.1"/>
    <property type="molecule type" value="Genomic_DNA"/>
</dbReference>
<dbReference type="Gene3D" id="1.20.1410.10">
    <property type="entry name" value="I/LWEQ domain"/>
    <property type="match status" value="1"/>
</dbReference>
<dbReference type="InParanoid" id="D8UKJ9"/>
<evidence type="ECO:0000313" key="3">
    <source>
        <dbReference type="EMBL" id="EFJ39744.1"/>
    </source>
</evidence>
<dbReference type="PANTHER" id="PTHR15492">
    <property type="entry name" value="CYCLIN D1-BINDING PROTEIN 1"/>
    <property type="match status" value="1"/>
</dbReference>
<evidence type="ECO:0000313" key="4">
    <source>
        <dbReference type="Proteomes" id="UP000001058"/>
    </source>
</evidence>
<dbReference type="AlphaFoldDB" id="D8UKJ9"/>
<reference evidence="3 4" key="1">
    <citation type="journal article" date="2010" name="Science">
        <title>Genomic analysis of organismal complexity in the multicellular green alga Volvox carteri.</title>
        <authorList>
            <person name="Prochnik S.E."/>
            <person name="Umen J."/>
            <person name="Nedelcu A.M."/>
            <person name="Hallmann A."/>
            <person name="Miller S.M."/>
            <person name="Nishii I."/>
            <person name="Ferris P."/>
            <person name="Kuo A."/>
            <person name="Mitros T."/>
            <person name="Fritz-Laylin L.K."/>
            <person name="Hellsten U."/>
            <person name="Chapman J."/>
            <person name="Simakov O."/>
            <person name="Rensing S.A."/>
            <person name="Terry A."/>
            <person name="Pangilinan J."/>
            <person name="Kapitonov V."/>
            <person name="Jurka J."/>
            <person name="Salamov A."/>
            <person name="Shapiro H."/>
            <person name="Schmutz J."/>
            <person name="Grimwood J."/>
            <person name="Lindquist E."/>
            <person name="Lucas S."/>
            <person name="Grigoriev I.V."/>
            <person name="Schmitt R."/>
            <person name="Kirk D."/>
            <person name="Rokhsar D.S."/>
        </authorList>
    </citation>
    <scope>NUCLEOTIDE SEQUENCE [LARGE SCALE GENOMIC DNA]</scope>
    <source>
        <strain evidence="4">f. Nagariensis / Eve</strain>
    </source>
</reference>
<feature type="domain" description="Cyclin-D1-binding protein 1-like N-terminal" evidence="2">
    <location>
        <begin position="86"/>
        <end position="206"/>
    </location>
</feature>
<feature type="region of interest" description="Disordered" evidence="1">
    <location>
        <begin position="70"/>
        <end position="100"/>
    </location>
</feature>
<dbReference type="OrthoDB" id="41588at2759"/>